<keyword evidence="4" id="KW-1185">Reference proteome</keyword>
<feature type="compositionally biased region" description="Basic and acidic residues" evidence="1">
    <location>
        <begin position="678"/>
        <end position="689"/>
    </location>
</feature>
<evidence type="ECO:0000259" key="2">
    <source>
        <dbReference type="SMART" id="SM00382"/>
    </source>
</evidence>
<dbReference type="SMART" id="SM00382">
    <property type="entry name" value="AAA"/>
    <property type="match status" value="2"/>
</dbReference>
<dbReference type="AlphaFoldDB" id="A0A397PEV9"/>
<gene>
    <name evidence="3" type="ORF">BXY53_2052</name>
</gene>
<dbReference type="InterPro" id="IPR027417">
    <property type="entry name" value="P-loop_NTPase"/>
</dbReference>
<evidence type="ECO:0000313" key="3">
    <source>
        <dbReference type="EMBL" id="RIA47498.1"/>
    </source>
</evidence>
<evidence type="ECO:0000256" key="1">
    <source>
        <dbReference type="SAM" id="MobiDB-lite"/>
    </source>
</evidence>
<dbReference type="EMBL" id="QXDF01000002">
    <property type="protein sequence ID" value="RIA47498.1"/>
    <property type="molecule type" value="Genomic_DNA"/>
</dbReference>
<comment type="caution">
    <text evidence="3">The sequence shown here is derived from an EMBL/GenBank/DDBJ whole genome shotgun (WGS) entry which is preliminary data.</text>
</comment>
<dbReference type="Gene3D" id="3.40.50.300">
    <property type="entry name" value="P-loop containing nucleotide triphosphate hydrolases"/>
    <property type="match status" value="2"/>
</dbReference>
<dbReference type="RefSeq" id="WP_119061881.1">
    <property type="nucleotide sequence ID" value="NZ_QXDF01000002.1"/>
</dbReference>
<dbReference type="InterPro" id="IPR051162">
    <property type="entry name" value="T4SS_component"/>
</dbReference>
<dbReference type="OrthoDB" id="9806951at2"/>
<dbReference type="Proteomes" id="UP000266273">
    <property type="component" value="Unassembled WGS sequence"/>
</dbReference>
<proteinExistence type="predicted"/>
<dbReference type="InterPro" id="IPR003593">
    <property type="entry name" value="AAA+_ATPase"/>
</dbReference>
<accession>A0A397PEV9</accession>
<feature type="domain" description="AAA+ ATPase" evidence="2">
    <location>
        <begin position="780"/>
        <end position="1057"/>
    </location>
</feature>
<dbReference type="SUPFAM" id="SSF52540">
    <property type="entry name" value="P-loop containing nucleoside triphosphate hydrolases"/>
    <property type="match status" value="2"/>
</dbReference>
<dbReference type="PANTHER" id="PTHR30121:SF6">
    <property type="entry name" value="SLR6007 PROTEIN"/>
    <property type="match status" value="1"/>
</dbReference>
<protein>
    <recommendedName>
        <fullName evidence="2">AAA+ ATPase domain-containing protein</fullName>
    </recommendedName>
</protein>
<feature type="domain" description="AAA+ ATPase" evidence="2">
    <location>
        <begin position="60"/>
        <end position="236"/>
    </location>
</feature>
<organism evidence="3 4">
    <name type="scientific">Dichotomicrobium thermohalophilum</name>
    <dbReference type="NCBI Taxonomy" id="933063"/>
    <lineage>
        <taxon>Bacteria</taxon>
        <taxon>Pseudomonadati</taxon>
        <taxon>Pseudomonadota</taxon>
        <taxon>Alphaproteobacteria</taxon>
        <taxon>Hyphomicrobiales</taxon>
        <taxon>Hyphomicrobiaceae</taxon>
        <taxon>Dichotomicrobium</taxon>
    </lineage>
</organism>
<feature type="region of interest" description="Disordered" evidence="1">
    <location>
        <begin position="677"/>
        <end position="705"/>
    </location>
</feature>
<evidence type="ECO:0000313" key="4">
    <source>
        <dbReference type="Proteomes" id="UP000266273"/>
    </source>
</evidence>
<name>A0A397PEV9_9HYPH</name>
<sequence length="1125" mass="124771">MSDAFSIFIDPRFNGVFSQTASLQSAKDEVNFDVESLHAEARGAITSAVRATRAGDSDPNARIALILGEAGFGKTHLLAASLRRLAVQGQLYPAVIQMTSPVTDADYDRWMLEAVIRELNNPYFGIPRLGDDAKALLGLLPAEDAAPFRQAVQDEDRALCQRLAHEFAPRLADEMERRAHGRAVPAPEQIAMLLVRRGSAPEWYPPLIDLAHALLAQLGTADARTFKAKAEAGDLDCLEAVPPLARSLRRFIHQRTNNVVSEDFVKALLLHYGGDLAGFDALGGHAAETEVPGLSFAPLERPEQYRRRLGDISTAARAVDGAFVLAFDQLESFWSLANESLYVRAIEKAVNLVQEFPNISIVLASLRNVYEELHDKLVQSTRDRIRLSLAPAYLKPPNRNQLRTLFERRMERVARMADMEDTAPLMDLIPDWLVEGLVGARIREALSELARFRAMALNLERLPEEAEFFDDAAPAAPVPQSARDYAKAWQDHLDQHTAFDVPETDDDRLDLLRWAASALAAELAPVQVRAEASTLTETQTKGLQLTFSGGEAGQSEMRFLGICTAINRDYRLAKQIESVRRHAGDARPVIVGKQRFPRSKSAQVAGPLDKLRAAGGIVVDFEPADWQMLSAAKRFVEAHQSEGGFRAWRAETGFLLSRIAPLRAIFLPTIEISAPAPEMEREPEERDHAAPPPEVTPAGSAPEDRADALEPEAAEDLDQIAEVESSEEPAEPAMTEEAVIDFKKHEARAAASDRFQVFLGTSDAKTPIYWDPHHPEDRLLNFGFLVTGDPGSGKTQTLRVLIDAMARADYPMCILDFKNDYADDRFAKPLGLSVYDVSRAGLPFNPLHPVPGMQGEVQPIRHIHTISEIFQRVFGLGTQQQAKLKNALRQGFEDRGINLQHWYRAGEITAPGFGDVVEYLREHKESQTLLNRVDPLFDLGLFPSDETAPLTFGDLLEKKIVLDLHDLPNDEIKAAIAELIIIQAHGHALRGEAPRVLRRLFVFDEAWRVKDSQRLQEMAREGRAFGIAIAIGTQFPVDIPDDLAGSLETQIFLSNSEARHQAATVRKLCSSTSTVEGQRVWQKAASLGQLQGFIRNQHYKPYRLITVYPHYLRSAEPEAVATPAE</sequence>
<dbReference type="PANTHER" id="PTHR30121">
    <property type="entry name" value="UNCHARACTERIZED PROTEIN YJGR-RELATED"/>
    <property type="match status" value="1"/>
</dbReference>
<reference evidence="3 4" key="1">
    <citation type="submission" date="2018-08" db="EMBL/GenBank/DDBJ databases">
        <title>Genomic Encyclopedia of Archaeal and Bacterial Type Strains, Phase II (KMG-II): from individual species to whole genera.</title>
        <authorList>
            <person name="Goeker M."/>
        </authorList>
    </citation>
    <scope>NUCLEOTIDE SEQUENCE [LARGE SCALE GENOMIC DNA]</scope>
    <source>
        <strain evidence="3 4">DSM 5002</strain>
    </source>
</reference>